<proteinExistence type="predicted"/>
<accession>A0A6G3X2W0</accession>
<sequence>MTNLRELACEEATLKALADVVTDRLKAVRAQTQAALDTAEKETGTRQVAATLPDGTAVATLSLTDPKPEAKITDLDAFQKWVMQEFPGEIERRFVAEIRPAFAEKVLAEMTAAGVARLVNKETGELHDVPGVEVKATRSRNHSLRFKPAGKDTIAAAWQAGTLALPGVTGPAAVEAGSGAAS</sequence>
<dbReference type="AlphaFoldDB" id="A0A6G3X2W0"/>
<reference evidence="1" key="1">
    <citation type="submission" date="2020-01" db="EMBL/GenBank/DDBJ databases">
        <title>Insect and environment-associated Actinomycetes.</title>
        <authorList>
            <person name="Currrie C."/>
            <person name="Chevrette M."/>
            <person name="Carlson C."/>
            <person name="Stubbendieck R."/>
            <person name="Wendt-Pienkowski E."/>
        </authorList>
    </citation>
    <scope>NUCLEOTIDE SEQUENCE</scope>
    <source>
        <strain evidence="1">SID7499</strain>
    </source>
</reference>
<organism evidence="1">
    <name type="scientific">Streptomyces sp. SID7499</name>
    <dbReference type="NCBI Taxonomy" id="2706086"/>
    <lineage>
        <taxon>Bacteria</taxon>
        <taxon>Bacillati</taxon>
        <taxon>Actinomycetota</taxon>
        <taxon>Actinomycetes</taxon>
        <taxon>Kitasatosporales</taxon>
        <taxon>Streptomycetaceae</taxon>
        <taxon>Streptomyces</taxon>
    </lineage>
</organism>
<protein>
    <submittedName>
        <fullName evidence="1">Uncharacterized protein</fullName>
    </submittedName>
</protein>
<dbReference type="EMBL" id="JAAGMN010003906">
    <property type="protein sequence ID" value="NEE12024.1"/>
    <property type="molecule type" value="Genomic_DNA"/>
</dbReference>
<evidence type="ECO:0000313" key="1">
    <source>
        <dbReference type="EMBL" id="NEE12024.1"/>
    </source>
</evidence>
<comment type="caution">
    <text evidence="1">The sequence shown here is derived from an EMBL/GenBank/DDBJ whole genome shotgun (WGS) entry which is preliminary data.</text>
</comment>
<name>A0A6G3X2W0_9ACTN</name>
<gene>
    <name evidence="1" type="ORF">G3M58_36905</name>
</gene>